<name>K0SLB1_THAOC</name>
<evidence type="ECO:0000313" key="2">
    <source>
        <dbReference type="Proteomes" id="UP000266841"/>
    </source>
</evidence>
<evidence type="ECO:0000313" key="1">
    <source>
        <dbReference type="EMBL" id="EJK65744.1"/>
    </source>
</evidence>
<proteinExistence type="predicted"/>
<reference evidence="1 2" key="1">
    <citation type="journal article" date="2012" name="Genome Biol.">
        <title>Genome and low-iron response of an oceanic diatom adapted to chronic iron limitation.</title>
        <authorList>
            <person name="Lommer M."/>
            <person name="Specht M."/>
            <person name="Roy A.S."/>
            <person name="Kraemer L."/>
            <person name="Andreson R."/>
            <person name="Gutowska M.A."/>
            <person name="Wolf J."/>
            <person name="Bergner S.V."/>
            <person name="Schilhabel M.B."/>
            <person name="Klostermeier U.C."/>
            <person name="Beiko R.G."/>
            <person name="Rosenstiel P."/>
            <person name="Hippler M."/>
            <person name="Laroche J."/>
        </authorList>
    </citation>
    <scope>NUCLEOTIDE SEQUENCE [LARGE SCALE GENOMIC DNA]</scope>
    <source>
        <strain evidence="1 2">CCMP1005</strain>
    </source>
</reference>
<accession>K0SLB1</accession>
<gene>
    <name evidence="1" type="ORF">THAOC_13370</name>
</gene>
<dbReference type="AlphaFoldDB" id="K0SLB1"/>
<dbReference type="OMA" id="WINLEAH"/>
<dbReference type="Proteomes" id="UP000266841">
    <property type="component" value="Unassembled WGS sequence"/>
</dbReference>
<dbReference type="eggNOG" id="ENOG502R11R">
    <property type="taxonomic scope" value="Eukaryota"/>
</dbReference>
<dbReference type="EMBL" id="AGNL01015518">
    <property type="protein sequence ID" value="EJK65744.1"/>
    <property type="molecule type" value="Genomic_DNA"/>
</dbReference>
<sequence>MNDTSPLVEYWSRNKWINLEAHADIDEDTLKDEGVLRVPDRAHVLYMKVGKELRGPTVVYPDKKVAWGSVSPSIISNGITKEYIVDVENYWDGDEIKDTIDNPGDMIIVPAVTGRLLRFDGSNFHSVPKPPDRMVMSETALTALEEEVMEEEDYWDGFDDDVDSDDEQDVRSVLLFNTWPDENDGPKGVLTDRAEIPDGIVVEDDDGSQSMSVEEKEMFRQQKIQCNPREEWREVPLSHSDDETEIANVRVPLMGTRARRGYTSSSAEMHGPVQGDDFYEKSKVTHVKLHRAD</sequence>
<protein>
    <submittedName>
        <fullName evidence="1">Uncharacterized protein</fullName>
    </submittedName>
</protein>
<dbReference type="OrthoDB" id="48451at2759"/>
<comment type="caution">
    <text evidence="1">The sequence shown here is derived from an EMBL/GenBank/DDBJ whole genome shotgun (WGS) entry which is preliminary data.</text>
</comment>
<organism evidence="1 2">
    <name type="scientific">Thalassiosira oceanica</name>
    <name type="common">Marine diatom</name>
    <dbReference type="NCBI Taxonomy" id="159749"/>
    <lineage>
        <taxon>Eukaryota</taxon>
        <taxon>Sar</taxon>
        <taxon>Stramenopiles</taxon>
        <taxon>Ochrophyta</taxon>
        <taxon>Bacillariophyta</taxon>
        <taxon>Coscinodiscophyceae</taxon>
        <taxon>Thalassiosirophycidae</taxon>
        <taxon>Thalassiosirales</taxon>
        <taxon>Thalassiosiraceae</taxon>
        <taxon>Thalassiosira</taxon>
    </lineage>
</organism>
<keyword evidence="2" id="KW-1185">Reference proteome</keyword>